<feature type="transmembrane region" description="Helical" evidence="1">
    <location>
        <begin position="261"/>
        <end position="282"/>
    </location>
</feature>
<keyword evidence="1" id="KW-1133">Transmembrane helix</keyword>
<accession>A0A0K0FC61</accession>
<keyword evidence="1" id="KW-0472">Membrane</keyword>
<keyword evidence="2" id="KW-1185">Reference proteome</keyword>
<feature type="transmembrane region" description="Helical" evidence="1">
    <location>
        <begin position="65"/>
        <end position="85"/>
    </location>
</feature>
<dbReference type="AlphaFoldDB" id="A0A0K0FC61"/>
<reference evidence="3" key="2">
    <citation type="submission" date="2015-08" db="UniProtKB">
        <authorList>
            <consortium name="WormBaseParasite"/>
        </authorList>
    </citation>
    <scope>IDENTIFICATION</scope>
</reference>
<feature type="transmembrane region" description="Helical" evidence="1">
    <location>
        <begin position="188"/>
        <end position="208"/>
    </location>
</feature>
<evidence type="ECO:0000313" key="2">
    <source>
        <dbReference type="Proteomes" id="UP000035680"/>
    </source>
</evidence>
<proteinExistence type="predicted"/>
<keyword evidence="1" id="KW-0812">Transmembrane</keyword>
<dbReference type="Proteomes" id="UP000035680">
    <property type="component" value="Unassembled WGS sequence"/>
</dbReference>
<feature type="transmembrane region" description="Helical" evidence="1">
    <location>
        <begin position="91"/>
        <end position="115"/>
    </location>
</feature>
<feature type="transmembrane region" description="Helical" evidence="1">
    <location>
        <begin position="228"/>
        <end position="249"/>
    </location>
</feature>
<dbReference type="SUPFAM" id="SSF81321">
    <property type="entry name" value="Family A G protein-coupled receptor-like"/>
    <property type="match status" value="1"/>
</dbReference>
<sequence>MNTPDYCYEIEVDDFDGSVDSITFISHVTIGLIHLILTIFFISFYNISKQKNHNMVYDIMRHHGVVSFFQQLCHFVTSITIIFYIKWQPIVFVIIGGILEASYLCSVAFILVLSLNRCDLMYDYKFFPSIPRKKFYSIASVLCYVYLCLMIIFFLIPNNRMTLKFSYYEWDFVQNNCLKNFAFNVDKWIVYVPLIVSFMLYVLTFSRIIYLRSLRQKATYFYPEDFKLILNLVICYFLIIFMELCWSGSFLNIYKSEFGALVPHVVFILVSGANTTFTLFTVRDIRKSVFGTCCSKSIMPASRINNTQIKNINA</sequence>
<name>A0A0K0FC61_STRVS</name>
<evidence type="ECO:0000256" key="1">
    <source>
        <dbReference type="SAM" id="Phobius"/>
    </source>
</evidence>
<evidence type="ECO:0000313" key="3">
    <source>
        <dbReference type="WBParaSite" id="SVE_0642500.1"/>
    </source>
</evidence>
<dbReference type="WBParaSite" id="SVE_0642500.1">
    <property type="protein sequence ID" value="SVE_0642500.1"/>
    <property type="gene ID" value="SVE_0642500"/>
</dbReference>
<feature type="transmembrane region" description="Helical" evidence="1">
    <location>
        <begin position="24"/>
        <end position="45"/>
    </location>
</feature>
<protein>
    <submittedName>
        <fullName evidence="3">7TM_GPCR_Srx domain-containing protein</fullName>
    </submittedName>
</protein>
<feature type="transmembrane region" description="Helical" evidence="1">
    <location>
        <begin position="135"/>
        <end position="156"/>
    </location>
</feature>
<reference evidence="2" key="1">
    <citation type="submission" date="2014-07" db="EMBL/GenBank/DDBJ databases">
        <authorList>
            <person name="Martin A.A"/>
            <person name="De Silva N."/>
        </authorList>
    </citation>
    <scope>NUCLEOTIDE SEQUENCE</scope>
</reference>
<organism evidence="2 3">
    <name type="scientific">Strongyloides venezuelensis</name>
    <name type="common">Threadworm</name>
    <dbReference type="NCBI Taxonomy" id="75913"/>
    <lineage>
        <taxon>Eukaryota</taxon>
        <taxon>Metazoa</taxon>
        <taxon>Ecdysozoa</taxon>
        <taxon>Nematoda</taxon>
        <taxon>Chromadorea</taxon>
        <taxon>Rhabditida</taxon>
        <taxon>Tylenchina</taxon>
        <taxon>Panagrolaimomorpha</taxon>
        <taxon>Strongyloidoidea</taxon>
        <taxon>Strongyloididae</taxon>
        <taxon>Strongyloides</taxon>
    </lineage>
</organism>